<dbReference type="GO" id="GO:0003997">
    <property type="term" value="F:acyl-CoA oxidase activity"/>
    <property type="evidence" value="ECO:0007669"/>
    <property type="project" value="UniProtKB-EC"/>
</dbReference>
<dbReference type="Proteomes" id="UP000285278">
    <property type="component" value="Unassembled WGS sequence"/>
</dbReference>
<evidence type="ECO:0000256" key="4">
    <source>
        <dbReference type="ARBA" id="ARBA00012870"/>
    </source>
</evidence>
<evidence type="ECO:0000256" key="10">
    <source>
        <dbReference type="ARBA" id="ARBA00023140"/>
    </source>
</evidence>
<dbReference type="EMBL" id="QXJK01000013">
    <property type="protein sequence ID" value="RIX33697.1"/>
    <property type="molecule type" value="Genomic_DNA"/>
</dbReference>
<evidence type="ECO:0000259" key="13">
    <source>
        <dbReference type="Pfam" id="PF02770"/>
    </source>
</evidence>
<comment type="caution">
    <text evidence="15">The sequence shown here is derived from an EMBL/GenBank/DDBJ whole genome shotgun (WGS) entry which is preliminary data.</text>
</comment>
<comment type="cofactor">
    <cofactor evidence="1">
        <name>FAD</name>
        <dbReference type="ChEBI" id="CHEBI:57692"/>
    </cofactor>
</comment>
<dbReference type="Gene3D" id="1.20.140.10">
    <property type="entry name" value="Butyryl-CoA Dehydrogenase, subunit A, domain 3"/>
    <property type="match status" value="2"/>
</dbReference>
<evidence type="ECO:0000256" key="7">
    <source>
        <dbReference type="ARBA" id="ARBA00022832"/>
    </source>
</evidence>
<keyword evidence="16" id="KW-1185">Reference proteome</keyword>
<evidence type="ECO:0000256" key="8">
    <source>
        <dbReference type="ARBA" id="ARBA00023002"/>
    </source>
</evidence>
<comment type="subcellular location">
    <subcellularLocation>
        <location evidence="2">Peroxisome</location>
    </subcellularLocation>
</comment>
<name>A0A418Q598_9CORY</name>
<dbReference type="GO" id="GO:0033540">
    <property type="term" value="P:fatty acid beta-oxidation using acyl-CoA oxidase"/>
    <property type="evidence" value="ECO:0007669"/>
    <property type="project" value="TreeGrafter"/>
</dbReference>
<keyword evidence="5" id="KW-0285">Flavoprotein</keyword>
<organism evidence="15 16">
    <name type="scientific">Corynebacterium falsenii</name>
    <dbReference type="NCBI Taxonomy" id="108486"/>
    <lineage>
        <taxon>Bacteria</taxon>
        <taxon>Bacillati</taxon>
        <taxon>Actinomycetota</taxon>
        <taxon>Actinomycetes</taxon>
        <taxon>Mycobacteriales</taxon>
        <taxon>Corynebacteriaceae</taxon>
        <taxon>Corynebacterium</taxon>
    </lineage>
</organism>
<dbReference type="FunFam" id="1.20.140.10:FF:000010">
    <property type="entry name" value="Acyl-coenzyme A oxidase"/>
    <property type="match status" value="1"/>
</dbReference>
<dbReference type="InterPro" id="IPR046373">
    <property type="entry name" value="Acyl-CoA_Oxase/DH_mid-dom_sf"/>
</dbReference>
<dbReference type="GO" id="GO:0055088">
    <property type="term" value="P:lipid homeostasis"/>
    <property type="evidence" value="ECO:0007669"/>
    <property type="project" value="TreeGrafter"/>
</dbReference>
<evidence type="ECO:0000313" key="15">
    <source>
        <dbReference type="EMBL" id="RIX33697.1"/>
    </source>
</evidence>
<gene>
    <name evidence="15" type="ORF">D3M95_09735</name>
</gene>
<dbReference type="GO" id="GO:0005504">
    <property type="term" value="F:fatty acid binding"/>
    <property type="evidence" value="ECO:0007669"/>
    <property type="project" value="TreeGrafter"/>
</dbReference>
<dbReference type="SUPFAM" id="SSF56645">
    <property type="entry name" value="Acyl-CoA dehydrogenase NM domain-like"/>
    <property type="match status" value="1"/>
</dbReference>
<protein>
    <recommendedName>
        <fullName evidence="4">acyl-CoA oxidase</fullName>
        <ecNumber evidence="4">1.3.3.6</ecNumber>
    </recommendedName>
</protein>
<keyword evidence="10" id="KW-0576">Peroxisome</keyword>
<feature type="domain" description="Acyl-CoA oxidase C-terminal" evidence="12">
    <location>
        <begin position="551"/>
        <end position="684"/>
    </location>
</feature>
<proteinExistence type="inferred from homology"/>
<dbReference type="Pfam" id="PF02770">
    <property type="entry name" value="Acyl-CoA_dh_M"/>
    <property type="match status" value="1"/>
</dbReference>
<dbReference type="InterPro" id="IPR009100">
    <property type="entry name" value="AcylCoA_DH/oxidase_NM_dom_sf"/>
</dbReference>
<feature type="region of interest" description="Disordered" evidence="11">
    <location>
        <begin position="1"/>
        <end position="39"/>
    </location>
</feature>
<dbReference type="InterPro" id="IPR036250">
    <property type="entry name" value="AcylCo_DH-like_C"/>
</dbReference>
<evidence type="ECO:0000256" key="6">
    <source>
        <dbReference type="ARBA" id="ARBA00022827"/>
    </source>
</evidence>
<sequence>MRGENSGEDRSEERGDDRRHDKGENSTRRFSIRRAKDAPATLNAAPDELVAAHVTEDLKSVLDGEFVDARSRMRELLATGNFIPRPDFDLEEARAHTTDQLSKVLETGLPHAAFRKDQGGTGDTGYCLTSIEMLGHSDLGLMVKSGVQWGLFGGAVGNLGSERHEQMVKDLINLDALGCFAMTERGHGSDVQNLETTATYDPETQEFIINSPTASSEKWYIGNAARDGRWAAVFAQLFVPGDEESKGVHCLLVRIREDDGSAVEGVHLGDHGYKGGLKGVDNGTLSFNNVRIPREGLLNRFADVDEQGNYSSDIDNPNRRFFTMLGALVRGRVTVGAAAGAAARTALDIGATYANLRRQFAPDDSLPEKRLIEHRWHRLRLIPRIARSYGLQFATNHLISRVHELDQLGLNPAVFTKEQQADQREVEAHAAALKAANTAHATDTIQDMREACGGAGYMAENLLTTLKADSDVFTTFEGDNVVMMQLAAKELMTGFAKELGGLKPMEMVRFGLDSFGTLLRRRTAADAILQNLVDTFSDSDDASLFDPAYQLELLTEREDRMMLSLARRLRAARKLGVEEAAKVVDKAQDHLLAVGWAHVDRIIFEAFVDAESRLESEEGSQVLEQIRDVFFLSCIVDNASWYLEQNLLSGTRTKAARAALNDLCDSLGPWSQVLVDAFGIPSTITNVTMMESYEDMTPKWVSDPSASEQARSEAQR</sequence>
<dbReference type="EC" id="1.3.3.6" evidence="4"/>
<comment type="similarity">
    <text evidence="3">Belongs to the acyl-CoA oxidase family.</text>
</comment>
<keyword evidence="7" id="KW-0276">Fatty acid metabolism</keyword>
<dbReference type="PIRSF" id="PIRSF000168">
    <property type="entry name" value="Acyl-CoA_oxidase"/>
    <property type="match status" value="1"/>
</dbReference>
<dbReference type="PANTHER" id="PTHR10909:SF382">
    <property type="entry name" value="ACYL-COENZYME A OXIDASE"/>
    <property type="match status" value="1"/>
</dbReference>
<dbReference type="STRING" id="1451189.CFAL_10920"/>
<evidence type="ECO:0000259" key="14">
    <source>
        <dbReference type="Pfam" id="PF22924"/>
    </source>
</evidence>
<feature type="compositionally biased region" description="Basic and acidic residues" evidence="11">
    <location>
        <begin position="1"/>
        <end position="27"/>
    </location>
</feature>
<evidence type="ECO:0000256" key="1">
    <source>
        <dbReference type="ARBA" id="ARBA00001974"/>
    </source>
</evidence>
<feature type="domain" description="Acyl-CoA oxidase C-alpha1" evidence="14">
    <location>
        <begin position="326"/>
        <end position="492"/>
    </location>
</feature>
<evidence type="ECO:0000256" key="9">
    <source>
        <dbReference type="ARBA" id="ARBA00023098"/>
    </source>
</evidence>
<evidence type="ECO:0000256" key="5">
    <source>
        <dbReference type="ARBA" id="ARBA00022630"/>
    </source>
</evidence>
<dbReference type="InterPro" id="IPR055060">
    <property type="entry name" value="ACOX_C_alpha1"/>
</dbReference>
<dbReference type="Pfam" id="PF01756">
    <property type="entry name" value="ACOX"/>
    <property type="match status" value="1"/>
</dbReference>
<reference evidence="15 16" key="1">
    <citation type="submission" date="2018-09" db="EMBL/GenBank/DDBJ databases">
        <title>Optimization and identification of Corynebacterium falsenii FN1-14 from fish paste.</title>
        <authorList>
            <person name="Daroonpunt R."/>
            <person name="Tanasupawat S."/>
        </authorList>
    </citation>
    <scope>NUCLEOTIDE SEQUENCE [LARGE SCALE GENOMIC DNA]</scope>
    <source>
        <strain evidence="15 16">FN1-14</strain>
    </source>
</reference>
<dbReference type="Gene3D" id="2.40.110.10">
    <property type="entry name" value="Butyryl-CoA Dehydrogenase, subunit A, domain 2"/>
    <property type="match status" value="1"/>
</dbReference>
<evidence type="ECO:0000256" key="2">
    <source>
        <dbReference type="ARBA" id="ARBA00004275"/>
    </source>
</evidence>
<dbReference type="InterPro" id="IPR002655">
    <property type="entry name" value="Acyl-CoA_oxidase_C"/>
</dbReference>
<evidence type="ECO:0000256" key="3">
    <source>
        <dbReference type="ARBA" id="ARBA00006288"/>
    </source>
</evidence>
<evidence type="ECO:0000313" key="16">
    <source>
        <dbReference type="Proteomes" id="UP000285278"/>
    </source>
</evidence>
<feature type="domain" description="Acyl-CoA oxidase/dehydrogenase middle" evidence="13">
    <location>
        <begin position="179"/>
        <end position="290"/>
    </location>
</feature>
<keyword evidence="8" id="KW-0560">Oxidoreductase</keyword>
<accession>A0A418Q598</accession>
<dbReference type="SUPFAM" id="SSF47203">
    <property type="entry name" value="Acyl-CoA dehydrogenase C-terminal domain-like"/>
    <property type="match status" value="2"/>
</dbReference>
<keyword evidence="9" id="KW-0443">Lipid metabolism</keyword>
<evidence type="ECO:0000259" key="12">
    <source>
        <dbReference type="Pfam" id="PF01756"/>
    </source>
</evidence>
<dbReference type="OrthoDB" id="1144545at2"/>
<dbReference type="AlphaFoldDB" id="A0A418Q598"/>
<dbReference type="PANTHER" id="PTHR10909">
    <property type="entry name" value="ELECTRON TRANSPORT OXIDOREDUCTASE"/>
    <property type="match status" value="1"/>
</dbReference>
<dbReference type="GO" id="GO:0071949">
    <property type="term" value="F:FAD binding"/>
    <property type="evidence" value="ECO:0007669"/>
    <property type="project" value="InterPro"/>
</dbReference>
<dbReference type="InterPro" id="IPR012258">
    <property type="entry name" value="Acyl-CoA_oxidase"/>
</dbReference>
<dbReference type="FunFam" id="2.40.110.10:FF:000005">
    <property type="entry name" value="Acyl-coenzyme A oxidase"/>
    <property type="match status" value="1"/>
</dbReference>
<dbReference type="InterPro" id="IPR006091">
    <property type="entry name" value="Acyl-CoA_Oxase/DH_mid-dom"/>
</dbReference>
<evidence type="ECO:0000256" key="11">
    <source>
        <dbReference type="SAM" id="MobiDB-lite"/>
    </source>
</evidence>
<dbReference type="Pfam" id="PF22924">
    <property type="entry name" value="ACOX_C_alpha1"/>
    <property type="match status" value="1"/>
</dbReference>
<keyword evidence="6" id="KW-0274">FAD</keyword>